<accession>A0A1I1GTF4</accession>
<reference evidence="3" key="1">
    <citation type="submission" date="2016-10" db="EMBL/GenBank/DDBJ databases">
        <authorList>
            <person name="Varghese N."/>
            <person name="Submissions S."/>
        </authorList>
    </citation>
    <scope>NUCLEOTIDE SEQUENCE [LARGE SCALE GENOMIC DNA]</scope>
    <source>
        <strain evidence="3">DSM 13078</strain>
    </source>
</reference>
<feature type="region of interest" description="Disordered" evidence="1">
    <location>
        <begin position="1"/>
        <end position="38"/>
    </location>
</feature>
<name>A0A1I1GTF4_NATHA</name>
<gene>
    <name evidence="2" type="ORF">SAMN05444422_10513</name>
</gene>
<dbReference type="EMBL" id="FOKW01000005">
    <property type="protein sequence ID" value="SFC14791.1"/>
    <property type="molecule type" value="Genomic_DNA"/>
</dbReference>
<proteinExistence type="predicted"/>
<sequence length="38" mass="4225">MIRPTGAPATGIDPRRTTAGETTRNLKHDPTNEYDIRT</sequence>
<evidence type="ECO:0000313" key="2">
    <source>
        <dbReference type="EMBL" id="SFC14791.1"/>
    </source>
</evidence>
<dbReference type="Proteomes" id="UP000199161">
    <property type="component" value="Unassembled WGS sequence"/>
</dbReference>
<protein>
    <submittedName>
        <fullName evidence="2">Uncharacterized protein</fullName>
    </submittedName>
</protein>
<keyword evidence="3" id="KW-1185">Reference proteome</keyword>
<feature type="compositionally biased region" description="Basic and acidic residues" evidence="1">
    <location>
        <begin position="13"/>
        <end position="38"/>
    </location>
</feature>
<organism evidence="2 3">
    <name type="scientific">Natronobacterium haloterrestre</name>
    <name type="common">Halobiforma haloterrestris</name>
    <dbReference type="NCBI Taxonomy" id="148448"/>
    <lineage>
        <taxon>Archaea</taxon>
        <taxon>Methanobacteriati</taxon>
        <taxon>Methanobacteriota</taxon>
        <taxon>Stenosarchaea group</taxon>
        <taxon>Halobacteria</taxon>
        <taxon>Halobacteriales</taxon>
        <taxon>Natrialbaceae</taxon>
        <taxon>Natronobacterium</taxon>
    </lineage>
</organism>
<evidence type="ECO:0000256" key="1">
    <source>
        <dbReference type="SAM" id="MobiDB-lite"/>
    </source>
</evidence>
<evidence type="ECO:0000313" key="3">
    <source>
        <dbReference type="Proteomes" id="UP000199161"/>
    </source>
</evidence>
<dbReference type="AlphaFoldDB" id="A0A1I1GTF4"/>